<feature type="compositionally biased region" description="Polar residues" evidence="1">
    <location>
        <begin position="103"/>
        <end position="114"/>
    </location>
</feature>
<evidence type="ECO:0000313" key="2">
    <source>
        <dbReference type="EMBL" id="KAG1296874.1"/>
    </source>
</evidence>
<feature type="region of interest" description="Disordered" evidence="1">
    <location>
        <begin position="243"/>
        <end position="285"/>
    </location>
</feature>
<protein>
    <submittedName>
        <fullName evidence="2">Uncharacterized protein</fullName>
    </submittedName>
</protein>
<evidence type="ECO:0000313" key="3">
    <source>
        <dbReference type="Proteomes" id="UP000716291"/>
    </source>
</evidence>
<evidence type="ECO:0000256" key="1">
    <source>
        <dbReference type="SAM" id="MobiDB-lite"/>
    </source>
</evidence>
<reference evidence="2" key="1">
    <citation type="journal article" date="2020" name="Microb. Genom.">
        <title>Genetic diversity of clinical and environmental Mucorales isolates obtained from an investigation of mucormycosis cases among solid organ transplant recipients.</title>
        <authorList>
            <person name="Nguyen M.H."/>
            <person name="Kaul D."/>
            <person name="Muto C."/>
            <person name="Cheng S.J."/>
            <person name="Richter R.A."/>
            <person name="Bruno V.M."/>
            <person name="Liu G."/>
            <person name="Beyhan S."/>
            <person name="Sundermann A.J."/>
            <person name="Mounaud S."/>
            <person name="Pasculle A.W."/>
            <person name="Nierman W.C."/>
            <person name="Driscoll E."/>
            <person name="Cumbie R."/>
            <person name="Clancy C.J."/>
            <person name="Dupont C.L."/>
        </authorList>
    </citation>
    <scope>NUCLEOTIDE SEQUENCE</scope>
    <source>
        <strain evidence="2">GL11</strain>
    </source>
</reference>
<sequence>MINLKQRKDQSVENLKIQFDELCNLLESAGEELSAKYKMRHFRKALKRDIIYELDRAPPSIRTDWEAMIKEAKRIETNFKRYDIIDDEEFHGNTKRGPPVASKNGNSSTVSEASSDISTVIRELCNDMKELKITISNNGSVYNSQSSYGRNNKGYNNNNNVFNPNYLKCYTCGGMGHKAIHWKREGAAVSGRDAVAHDIHKHVQETNQNTITTNPTKINAIMVVPEFEDINEENAPINIYNLGKRTRSQNSDPAIQNTADTSRQARRNRNEQIAGPSHSQTNHNNLQLPSIQNILNQNVVTNTNNETSSNNAVSGRF</sequence>
<gene>
    <name evidence="2" type="ORF">G6F64_013132</name>
</gene>
<dbReference type="Proteomes" id="UP000716291">
    <property type="component" value="Unassembled WGS sequence"/>
</dbReference>
<proteinExistence type="predicted"/>
<organism evidence="2 3">
    <name type="scientific">Rhizopus oryzae</name>
    <name type="common">Mucormycosis agent</name>
    <name type="synonym">Rhizopus arrhizus var. delemar</name>
    <dbReference type="NCBI Taxonomy" id="64495"/>
    <lineage>
        <taxon>Eukaryota</taxon>
        <taxon>Fungi</taxon>
        <taxon>Fungi incertae sedis</taxon>
        <taxon>Mucoromycota</taxon>
        <taxon>Mucoromycotina</taxon>
        <taxon>Mucoromycetes</taxon>
        <taxon>Mucorales</taxon>
        <taxon>Mucorineae</taxon>
        <taxon>Rhizopodaceae</taxon>
        <taxon>Rhizopus</taxon>
    </lineage>
</organism>
<dbReference type="EMBL" id="JAANQT010004853">
    <property type="protein sequence ID" value="KAG1296874.1"/>
    <property type="molecule type" value="Genomic_DNA"/>
</dbReference>
<name>A0A9P6WVV5_RHIOR</name>
<dbReference type="AlphaFoldDB" id="A0A9P6WVV5"/>
<keyword evidence="3" id="KW-1185">Reference proteome</keyword>
<comment type="caution">
    <text evidence="2">The sequence shown here is derived from an EMBL/GenBank/DDBJ whole genome shotgun (WGS) entry which is preliminary data.</text>
</comment>
<dbReference type="OrthoDB" id="2286466at2759"/>
<feature type="region of interest" description="Disordered" evidence="1">
    <location>
        <begin position="90"/>
        <end position="114"/>
    </location>
</feature>
<accession>A0A9P6WVV5</accession>
<feature type="compositionally biased region" description="Polar residues" evidence="1">
    <location>
        <begin position="248"/>
        <end position="262"/>
    </location>
</feature>